<reference evidence="1 2" key="1">
    <citation type="submission" date="2021-04" db="EMBL/GenBank/DDBJ databases">
        <authorList>
            <person name="Shkoporov A.N."/>
            <person name="Stockdale S.R."/>
            <person name="Guerin E."/>
            <person name="Ross R.P."/>
            <person name="Hill C."/>
        </authorList>
    </citation>
    <scope>NUCLEOTIDE SEQUENCE [LARGE SCALE GENOMIC DNA]</scope>
    <source>
        <strain evidence="2">cr49_1</strain>
    </source>
</reference>
<organism evidence="1 2">
    <name type="scientific">uncultured phage cr49_1</name>
    <dbReference type="NCBI Taxonomy" id="2986402"/>
    <lineage>
        <taxon>Viruses</taxon>
        <taxon>Duplodnaviria</taxon>
        <taxon>Heunggongvirae</taxon>
        <taxon>Uroviricota</taxon>
        <taxon>Caudoviricetes</taxon>
        <taxon>Crassvirales</taxon>
        <taxon>Intestiviridae</taxon>
        <taxon>Crudevirinae</taxon>
        <taxon>Diorhovirus</taxon>
        <taxon>Diorhovirus copri</taxon>
    </lineage>
</organism>
<proteinExistence type="predicted"/>
<keyword evidence="2" id="KW-1185">Reference proteome</keyword>
<dbReference type="Proteomes" id="UP000827387">
    <property type="component" value="Segment"/>
</dbReference>
<dbReference type="KEGG" id="vg:75691456"/>
<dbReference type="EMBL" id="MZ130474">
    <property type="protein sequence ID" value="QWM89076.1"/>
    <property type="molecule type" value="Genomic_DNA"/>
</dbReference>
<gene>
    <name evidence="1" type="primary">gp_05166</name>
</gene>
<dbReference type="RefSeq" id="YP_010358648.1">
    <property type="nucleotide sequence ID" value="NC_062764.1"/>
</dbReference>
<name>A0AAE7RTG5_9CAUD</name>
<evidence type="ECO:0000313" key="1">
    <source>
        <dbReference type="EMBL" id="QWM89076.1"/>
    </source>
</evidence>
<protein>
    <submittedName>
        <fullName evidence="1">Uncharacterized protein</fullName>
    </submittedName>
</protein>
<sequence>MPTSLKFLFLFQLENLILKFVNENPNITTEIVYDFSITISTDISKRVDYQ</sequence>
<dbReference type="GeneID" id="75691456"/>
<accession>A0AAE7RTG5</accession>
<evidence type="ECO:0000313" key="2">
    <source>
        <dbReference type="Proteomes" id="UP000827387"/>
    </source>
</evidence>